<dbReference type="CDD" id="cd17321">
    <property type="entry name" value="MFS_MMR_MDR_like"/>
    <property type="match status" value="1"/>
</dbReference>
<dbReference type="Gene3D" id="1.20.1250.20">
    <property type="entry name" value="MFS general substrate transporter like domains"/>
    <property type="match status" value="1"/>
</dbReference>
<evidence type="ECO:0000256" key="1">
    <source>
        <dbReference type="ARBA" id="ARBA00004651"/>
    </source>
</evidence>
<evidence type="ECO:0000256" key="4">
    <source>
        <dbReference type="ARBA" id="ARBA00023136"/>
    </source>
</evidence>
<keyword evidence="4 5" id="KW-0472">Membrane</keyword>
<comment type="caution">
    <text evidence="7">The sequence shown here is derived from an EMBL/GenBank/DDBJ whole genome shotgun (WGS) entry which is preliminary data.</text>
</comment>
<dbReference type="Pfam" id="PF07690">
    <property type="entry name" value="MFS_1"/>
    <property type="match status" value="1"/>
</dbReference>
<proteinExistence type="predicted"/>
<protein>
    <submittedName>
        <fullName evidence="7">MFS transporter</fullName>
    </submittedName>
</protein>
<dbReference type="PANTHER" id="PTHR42718">
    <property type="entry name" value="MAJOR FACILITATOR SUPERFAMILY MULTIDRUG TRANSPORTER MFSC"/>
    <property type="match status" value="1"/>
</dbReference>
<evidence type="ECO:0000256" key="3">
    <source>
        <dbReference type="ARBA" id="ARBA00022989"/>
    </source>
</evidence>
<keyword evidence="3 5" id="KW-1133">Transmembrane helix</keyword>
<dbReference type="Gene3D" id="1.20.1720.10">
    <property type="entry name" value="Multidrug resistance protein D"/>
    <property type="match status" value="1"/>
</dbReference>
<feature type="domain" description="Major facilitator superfamily (MFS) profile" evidence="6">
    <location>
        <begin position="21"/>
        <end position="466"/>
    </location>
</feature>
<feature type="transmembrane region" description="Helical" evidence="5">
    <location>
        <begin position="20"/>
        <end position="39"/>
    </location>
</feature>
<feature type="transmembrane region" description="Helical" evidence="5">
    <location>
        <begin position="180"/>
        <end position="200"/>
    </location>
</feature>
<dbReference type="InterPro" id="IPR020846">
    <property type="entry name" value="MFS_dom"/>
</dbReference>
<organism evidence="7 8">
    <name type="scientific">Saccharopolyspora rosea</name>
    <dbReference type="NCBI Taxonomy" id="524884"/>
    <lineage>
        <taxon>Bacteria</taxon>
        <taxon>Bacillati</taxon>
        <taxon>Actinomycetota</taxon>
        <taxon>Actinomycetes</taxon>
        <taxon>Pseudonocardiales</taxon>
        <taxon>Pseudonocardiaceae</taxon>
        <taxon>Saccharopolyspora</taxon>
    </lineage>
</organism>
<feature type="transmembrane region" description="Helical" evidence="5">
    <location>
        <begin position="212"/>
        <end position="231"/>
    </location>
</feature>
<evidence type="ECO:0000256" key="2">
    <source>
        <dbReference type="ARBA" id="ARBA00022692"/>
    </source>
</evidence>
<feature type="transmembrane region" description="Helical" evidence="5">
    <location>
        <begin position="112"/>
        <end position="133"/>
    </location>
</feature>
<evidence type="ECO:0000313" key="8">
    <source>
        <dbReference type="Proteomes" id="UP001597018"/>
    </source>
</evidence>
<reference evidence="8" key="1">
    <citation type="journal article" date="2019" name="Int. J. Syst. Evol. Microbiol.">
        <title>The Global Catalogue of Microorganisms (GCM) 10K type strain sequencing project: providing services to taxonomists for standard genome sequencing and annotation.</title>
        <authorList>
            <consortium name="The Broad Institute Genomics Platform"/>
            <consortium name="The Broad Institute Genome Sequencing Center for Infectious Disease"/>
            <person name="Wu L."/>
            <person name="Ma J."/>
        </authorList>
    </citation>
    <scope>NUCLEOTIDE SEQUENCE [LARGE SCALE GENOMIC DNA]</scope>
    <source>
        <strain evidence="8">CCUG 56401</strain>
    </source>
</reference>
<feature type="transmembrane region" description="Helical" evidence="5">
    <location>
        <begin position="412"/>
        <end position="434"/>
    </location>
</feature>
<feature type="transmembrane region" description="Helical" evidence="5">
    <location>
        <begin position="318"/>
        <end position="335"/>
    </location>
</feature>
<feature type="transmembrane region" description="Helical" evidence="5">
    <location>
        <begin position="440"/>
        <end position="462"/>
    </location>
</feature>
<dbReference type="InterPro" id="IPR011701">
    <property type="entry name" value="MFS"/>
</dbReference>
<comment type="subcellular location">
    <subcellularLocation>
        <location evidence="1">Cell membrane</location>
        <topology evidence="1">Multi-pass membrane protein</topology>
    </subcellularLocation>
</comment>
<name>A0ABW3FW00_9PSEU</name>
<dbReference type="RefSeq" id="WP_263253265.1">
    <property type="nucleotide sequence ID" value="NZ_BAABLT010000051.1"/>
</dbReference>
<keyword evidence="8" id="KW-1185">Reference proteome</keyword>
<dbReference type="PANTHER" id="PTHR42718:SF39">
    <property type="entry name" value="ACTINORHODIN TRANSPORTER-RELATED"/>
    <property type="match status" value="1"/>
</dbReference>
<dbReference type="SUPFAM" id="SSF103473">
    <property type="entry name" value="MFS general substrate transporter"/>
    <property type="match status" value="1"/>
</dbReference>
<dbReference type="InterPro" id="IPR036259">
    <property type="entry name" value="MFS_trans_sf"/>
</dbReference>
<feature type="transmembrane region" description="Helical" evidence="5">
    <location>
        <begin position="347"/>
        <end position="369"/>
    </location>
</feature>
<feature type="transmembrane region" description="Helical" evidence="5">
    <location>
        <begin position="285"/>
        <end position="306"/>
    </location>
</feature>
<evidence type="ECO:0000313" key="7">
    <source>
        <dbReference type="EMBL" id="MFD0921883.1"/>
    </source>
</evidence>
<sequence>MIDEPSPSSAATRPGVRDWLLLIVVLAGTFLVELDLFIVNVAIQPIRAGLGASVSEMELVVSGYTLAFGLVLVTGGRLGDLYSYRRLFIVGVGAFSAASLACALAPDPASLIAFRVVQGVAAGLMLPQTLSLIQIQFSGRYRAIAFGVFGAVTGIATIIGQTVGGLLITLDVAGLSWRSVFLVNLPFGIAAVIASLFLLPKDRNSERPKLDLVGVVLLTVALLFVIAPLIFGGGEHGNPMLLLLILLAVPAGTAFVRWENRTKRTGGLPLADPQLLRNRSFRGGAGLSLTFVAGNTGLFFLLALYFQGPLQLTPLRAGLTFTPLALLFGIASVVAPRLTPRLGNHVLTLGYVINVLATAALLGASVVYGEAIPTGVLVIALAVIGFGEGLGFTPLINIVLTGVDKRDAGSASGVLETCIQIGSAFGPALLGVTYSNLVSFPAGLAVNLVLALLALAFIPLYAPKRTAREEEVPENAATAS</sequence>
<accession>A0ABW3FW00</accession>
<gene>
    <name evidence="7" type="ORF">ACFQ16_19240</name>
</gene>
<keyword evidence="2 5" id="KW-0812">Transmembrane</keyword>
<feature type="transmembrane region" description="Helical" evidence="5">
    <location>
        <begin position="145"/>
        <end position="168"/>
    </location>
</feature>
<evidence type="ECO:0000256" key="5">
    <source>
        <dbReference type="SAM" id="Phobius"/>
    </source>
</evidence>
<feature type="transmembrane region" description="Helical" evidence="5">
    <location>
        <begin position="87"/>
        <end position="106"/>
    </location>
</feature>
<dbReference type="EMBL" id="JBHTIW010000016">
    <property type="protein sequence ID" value="MFD0921883.1"/>
    <property type="molecule type" value="Genomic_DNA"/>
</dbReference>
<evidence type="ECO:0000259" key="6">
    <source>
        <dbReference type="PROSITE" id="PS50850"/>
    </source>
</evidence>
<feature type="transmembrane region" description="Helical" evidence="5">
    <location>
        <begin position="237"/>
        <end position="256"/>
    </location>
</feature>
<dbReference type="PROSITE" id="PS50850">
    <property type="entry name" value="MFS"/>
    <property type="match status" value="1"/>
</dbReference>
<dbReference type="Proteomes" id="UP001597018">
    <property type="component" value="Unassembled WGS sequence"/>
</dbReference>
<feature type="transmembrane region" description="Helical" evidence="5">
    <location>
        <begin position="59"/>
        <end position="75"/>
    </location>
</feature>
<feature type="transmembrane region" description="Helical" evidence="5">
    <location>
        <begin position="375"/>
        <end position="400"/>
    </location>
</feature>